<sequence length="315" mass="34482">MEILFIGIGAFIVFLVILLLFPSGAPQNDIQNRLAQLDGEAGQLASGATLGPEELNKPFVDRIIRPLLARMAGKRDPKEIKRAQKSNIRKMLAQAGYPGGLTVGEFLVIQNLCLVIAPSVAVAFGVVLKWQPMQLVMGGIFGLIIGVLGPRMFLQRKIADRLHAVTKQLPDVLDLLTVAVEAGLGFDAACDKVVEKMRGPIPDEFSLTLRHIRMGQSRRDAFKDMADRLDHPDMSAFVSAIVQADQLGVSIGQVLRIQSDQLREKRRQRAEEEAAKAPVKMMIPLVFFIFPNVGIIIGAPAVFQILEAGQDMEGK</sequence>
<dbReference type="PANTHER" id="PTHR35007">
    <property type="entry name" value="INTEGRAL MEMBRANE PROTEIN-RELATED"/>
    <property type="match status" value="1"/>
</dbReference>
<keyword evidence="2" id="KW-1003">Cell membrane</keyword>
<dbReference type="PANTHER" id="PTHR35007:SF2">
    <property type="entry name" value="PILUS ASSEMBLE PROTEIN"/>
    <property type="match status" value="1"/>
</dbReference>
<dbReference type="EMBL" id="QOQW01000009">
    <property type="protein sequence ID" value="RCK79975.1"/>
    <property type="molecule type" value="Genomic_DNA"/>
</dbReference>
<comment type="caution">
    <text evidence="8">The sequence shown here is derived from an EMBL/GenBank/DDBJ whole genome shotgun (WGS) entry which is preliminary data.</text>
</comment>
<evidence type="ECO:0000256" key="5">
    <source>
        <dbReference type="ARBA" id="ARBA00023136"/>
    </source>
</evidence>
<evidence type="ECO:0000313" key="9">
    <source>
        <dbReference type="Proteomes" id="UP000252355"/>
    </source>
</evidence>
<comment type="subcellular location">
    <subcellularLocation>
        <location evidence="1">Cell membrane</location>
        <topology evidence="1">Multi-pass membrane protein</topology>
    </subcellularLocation>
</comment>
<dbReference type="Pfam" id="PF00482">
    <property type="entry name" value="T2SSF"/>
    <property type="match status" value="1"/>
</dbReference>
<proteinExistence type="predicted"/>
<evidence type="ECO:0000256" key="2">
    <source>
        <dbReference type="ARBA" id="ARBA00022475"/>
    </source>
</evidence>
<organism evidence="8 9">
    <name type="scientific">Candidatus Ozemobacter sibiricus</name>
    <dbReference type="NCBI Taxonomy" id="2268124"/>
    <lineage>
        <taxon>Bacteria</taxon>
        <taxon>Candidatus Ozemobacteria</taxon>
        <taxon>Candidatus Ozemobacterales</taxon>
        <taxon>Candidatus Ozemobacteraceae</taxon>
        <taxon>Candidatus Ozemobacter</taxon>
    </lineage>
</organism>
<evidence type="ECO:0000256" key="4">
    <source>
        <dbReference type="ARBA" id="ARBA00022989"/>
    </source>
</evidence>
<evidence type="ECO:0000313" key="8">
    <source>
        <dbReference type="EMBL" id="RCK79975.1"/>
    </source>
</evidence>
<accession>A0A367ZPB0</accession>
<feature type="transmembrane region" description="Helical" evidence="6">
    <location>
        <begin position="134"/>
        <end position="154"/>
    </location>
</feature>
<keyword evidence="3 6" id="KW-0812">Transmembrane</keyword>
<reference evidence="8 9" key="1">
    <citation type="submission" date="2018-05" db="EMBL/GenBank/DDBJ databases">
        <title>A metagenomic window into the 2 km-deep terrestrial subsurface aquifer revealed taxonomically and functionally diverse microbial community comprising novel uncultured bacterial lineages.</title>
        <authorList>
            <person name="Kadnikov V.V."/>
            <person name="Mardanov A.V."/>
            <person name="Beletsky A.V."/>
            <person name="Banks D."/>
            <person name="Pimenov N.V."/>
            <person name="Frank Y.A."/>
            <person name="Karnachuk O.V."/>
            <person name="Ravin N.V."/>
        </authorList>
    </citation>
    <scope>NUCLEOTIDE SEQUENCE [LARGE SCALE GENOMIC DNA]</scope>
    <source>
        <strain evidence="8">BY5</strain>
    </source>
</reference>
<gene>
    <name evidence="8" type="ORF">OZSIB_3844</name>
</gene>
<evidence type="ECO:0000256" key="6">
    <source>
        <dbReference type="SAM" id="Phobius"/>
    </source>
</evidence>
<feature type="domain" description="Type II secretion system protein GspF" evidence="7">
    <location>
        <begin position="173"/>
        <end position="294"/>
    </location>
</feature>
<dbReference type="Proteomes" id="UP000252355">
    <property type="component" value="Unassembled WGS sequence"/>
</dbReference>
<evidence type="ECO:0000256" key="1">
    <source>
        <dbReference type="ARBA" id="ARBA00004651"/>
    </source>
</evidence>
<feature type="transmembrane region" description="Helical" evidence="6">
    <location>
        <begin position="285"/>
        <end position="306"/>
    </location>
</feature>
<evidence type="ECO:0000256" key="3">
    <source>
        <dbReference type="ARBA" id="ARBA00022692"/>
    </source>
</evidence>
<dbReference type="AlphaFoldDB" id="A0A367ZPB0"/>
<name>A0A367ZPB0_9BACT</name>
<feature type="transmembrane region" description="Helical" evidence="6">
    <location>
        <begin position="6"/>
        <end position="25"/>
    </location>
</feature>
<feature type="transmembrane region" description="Helical" evidence="6">
    <location>
        <begin position="106"/>
        <end position="128"/>
    </location>
</feature>
<evidence type="ECO:0000259" key="7">
    <source>
        <dbReference type="Pfam" id="PF00482"/>
    </source>
</evidence>
<dbReference type="GO" id="GO:0005886">
    <property type="term" value="C:plasma membrane"/>
    <property type="evidence" value="ECO:0007669"/>
    <property type="project" value="UniProtKB-SubCell"/>
</dbReference>
<dbReference type="InterPro" id="IPR018076">
    <property type="entry name" value="T2SS_GspF_dom"/>
</dbReference>
<keyword evidence="4 6" id="KW-1133">Transmembrane helix</keyword>
<keyword evidence="5 6" id="KW-0472">Membrane</keyword>
<protein>
    <submittedName>
        <fullName evidence="8">Type II/IV secretion system protein TadC, associated with Flp pilus assembly</fullName>
    </submittedName>
</protein>